<dbReference type="EMBL" id="JTDF01004709">
    <property type="protein sequence ID" value="KAF8566727.1"/>
    <property type="molecule type" value="Genomic_DNA"/>
</dbReference>
<evidence type="ECO:0000313" key="1">
    <source>
        <dbReference type="EMBL" id="KAF8566727.1"/>
    </source>
</evidence>
<gene>
    <name evidence="1" type="ORF">P879_10185</name>
</gene>
<dbReference type="GO" id="GO:0048488">
    <property type="term" value="P:synaptic vesicle endocytosis"/>
    <property type="evidence" value="ECO:0007669"/>
    <property type="project" value="TreeGrafter"/>
</dbReference>
<evidence type="ECO:0000313" key="2">
    <source>
        <dbReference type="Proteomes" id="UP000699462"/>
    </source>
</evidence>
<dbReference type="OrthoDB" id="10051416at2759"/>
<name>A0A8T0DJ08_9TREM</name>
<protein>
    <submittedName>
        <fullName evidence="1">Uncharacterized protein</fullName>
    </submittedName>
</protein>
<dbReference type="PANTHER" id="PTHR31640:SF1">
    <property type="entry name" value="BRIDGE-LIKE LIPID TRANSFER PROTEIN FAMILY MEMBER 1"/>
    <property type="match status" value="1"/>
</dbReference>
<organism evidence="1 2">
    <name type="scientific">Paragonimus westermani</name>
    <dbReference type="NCBI Taxonomy" id="34504"/>
    <lineage>
        <taxon>Eukaryota</taxon>
        <taxon>Metazoa</taxon>
        <taxon>Spiralia</taxon>
        <taxon>Lophotrochozoa</taxon>
        <taxon>Platyhelminthes</taxon>
        <taxon>Trematoda</taxon>
        <taxon>Digenea</taxon>
        <taxon>Plagiorchiida</taxon>
        <taxon>Troglotremata</taxon>
        <taxon>Troglotrematidae</taxon>
        <taxon>Paragonimus</taxon>
    </lineage>
</organism>
<dbReference type="PANTHER" id="PTHR31640">
    <property type="entry name" value="TRANSMEMBRANE PROTEIN KIAA1109"/>
    <property type="match status" value="1"/>
</dbReference>
<dbReference type="GO" id="GO:0098793">
    <property type="term" value="C:presynapse"/>
    <property type="evidence" value="ECO:0007669"/>
    <property type="project" value="GOC"/>
</dbReference>
<accession>A0A8T0DJ08</accession>
<proteinExistence type="predicted"/>
<reference evidence="1 2" key="1">
    <citation type="submission" date="2019-07" db="EMBL/GenBank/DDBJ databases">
        <title>Annotation for the trematode Paragonimus westermani.</title>
        <authorList>
            <person name="Choi Y.-J."/>
        </authorList>
    </citation>
    <scope>NUCLEOTIDE SEQUENCE [LARGE SCALE GENOMIC DNA]</scope>
    <source>
        <strain evidence="1">180907_Pwestermani</strain>
    </source>
</reference>
<dbReference type="InterPro" id="IPR033616">
    <property type="entry name" value="BLTP1"/>
</dbReference>
<sequence>MAAHKLFPGDFVFNSNDSLDTQITASIDRGDFHLSVLSLLVLIVWSIYIMFYNSRILGLVISLLARRFVRNGYIRFGSISFSALGGKLMLRDFAYMTSDYTVRCCYVIFVFNYWTQFAPGNKGKYSIQCSVVSTATLLLLRYPQEQQ</sequence>
<comment type="caution">
    <text evidence="1">The sequence shown here is derived from an EMBL/GenBank/DDBJ whole genome shotgun (WGS) entry which is preliminary data.</text>
</comment>
<dbReference type="AlphaFoldDB" id="A0A8T0DJ08"/>
<keyword evidence="2" id="KW-1185">Reference proteome</keyword>
<dbReference type="Proteomes" id="UP000699462">
    <property type="component" value="Unassembled WGS sequence"/>
</dbReference>